<keyword evidence="2" id="KW-1185">Reference proteome</keyword>
<comment type="caution">
    <text evidence="1">The sequence shown here is derived from an EMBL/GenBank/DDBJ whole genome shotgun (WGS) entry which is preliminary data.</text>
</comment>
<dbReference type="EMBL" id="JBHSYS010000001">
    <property type="protein sequence ID" value="MFC6955781.1"/>
    <property type="molecule type" value="Genomic_DNA"/>
</dbReference>
<organism evidence="1 2">
    <name type="scientific">Glycomyces mayteni</name>
    <dbReference type="NCBI Taxonomy" id="543887"/>
    <lineage>
        <taxon>Bacteria</taxon>
        <taxon>Bacillati</taxon>
        <taxon>Actinomycetota</taxon>
        <taxon>Actinomycetes</taxon>
        <taxon>Glycomycetales</taxon>
        <taxon>Glycomycetaceae</taxon>
        <taxon>Glycomyces</taxon>
    </lineage>
</organism>
<evidence type="ECO:0000313" key="2">
    <source>
        <dbReference type="Proteomes" id="UP001596470"/>
    </source>
</evidence>
<dbReference type="Proteomes" id="UP001596470">
    <property type="component" value="Unassembled WGS sequence"/>
</dbReference>
<evidence type="ECO:0000313" key="1">
    <source>
        <dbReference type="EMBL" id="MFC6955781.1"/>
    </source>
</evidence>
<accession>A0ABW2D0J6</accession>
<proteinExistence type="predicted"/>
<reference evidence="2" key="1">
    <citation type="journal article" date="2019" name="Int. J. Syst. Evol. Microbiol.">
        <title>The Global Catalogue of Microorganisms (GCM) 10K type strain sequencing project: providing services to taxonomists for standard genome sequencing and annotation.</title>
        <authorList>
            <consortium name="The Broad Institute Genomics Platform"/>
            <consortium name="The Broad Institute Genome Sequencing Center for Infectious Disease"/>
            <person name="Wu L."/>
            <person name="Ma J."/>
        </authorList>
    </citation>
    <scope>NUCLEOTIDE SEQUENCE [LARGE SCALE GENOMIC DNA]</scope>
    <source>
        <strain evidence="2">KACC 12634</strain>
    </source>
</reference>
<dbReference type="RefSeq" id="WP_382355576.1">
    <property type="nucleotide sequence ID" value="NZ_JBHMBP010000004.1"/>
</dbReference>
<protein>
    <submittedName>
        <fullName evidence="1">Uncharacterized protein</fullName>
    </submittedName>
</protein>
<name>A0ABW2D0J6_9ACTN</name>
<sequence>MNLVGFFAELDPNSSFSQGSIHDVVSETAQPDEGLIAEYLEHGHPLVDFTETTQDVIDGRGEIIGGSSLASDNTWIWRIDLPHYVRKYHLRLPAAFVDHVRAQGFSVPPRDREQLIARAQEYFRR</sequence>
<gene>
    <name evidence="1" type="ORF">ACFQS3_01090</name>
</gene>